<dbReference type="AlphaFoldDB" id="A0A9D1DV67"/>
<protein>
    <submittedName>
        <fullName evidence="2">Uncharacterized protein</fullName>
    </submittedName>
</protein>
<evidence type="ECO:0000313" key="2">
    <source>
        <dbReference type="EMBL" id="HIR59637.1"/>
    </source>
</evidence>
<organism evidence="2 3">
    <name type="scientific">Candidatus Onthousia excrementipullorum</name>
    <dbReference type="NCBI Taxonomy" id="2840884"/>
    <lineage>
        <taxon>Bacteria</taxon>
        <taxon>Bacillati</taxon>
        <taxon>Bacillota</taxon>
        <taxon>Bacilli</taxon>
        <taxon>Candidatus Onthousia</taxon>
    </lineage>
</organism>
<comment type="caution">
    <text evidence="2">The sequence shown here is derived from an EMBL/GenBank/DDBJ whole genome shotgun (WGS) entry which is preliminary data.</text>
</comment>
<gene>
    <name evidence="2" type="ORF">IAB38_06255</name>
</gene>
<accession>A0A9D1DV67</accession>
<dbReference type="EMBL" id="DVHC01000062">
    <property type="protein sequence ID" value="HIR59637.1"/>
    <property type="molecule type" value="Genomic_DNA"/>
</dbReference>
<proteinExistence type="predicted"/>
<sequence length="615" mass="71980">MTLAEIIKTKVDDLYKMYNNLNVEDNKKKIETLKEDINKLTTLIETLSKDIKNLKDISYQDISKYISIKEEDLKNINLVLKAKYEFNLSVDLTSTQLEIIKKILEELVEKKKSLVETVTKEEEQVNKNKEKASSIEENILNLEYLYEKVNNPDDYSLLNLEDFKTLSIIIEDKDTPSKVKIDLLSSVIDYNENIEKQNKKILSTTDIEEVKECFRNFGFKEDMLKFIDRNKEEISRNIDLSNTREILTYLSSKKILDKFSKGALLAIVLYSNVSTISKRYEDLKARKALFTPLFEMPSIWVNNLPKKVRVRHKSSSKKKNESNNNNRLRVYASKISYEEMLSNEQYLTSMGLNVSISNKTNIKVLETPREKIDENLNTYKLYGFFEARAKSTLPPSIFSFTKVADKCDKLIEVGLLHNANNNYTITFPTIINAMREENFALLYKLKRENSIDNYYNLIFSQYYKRNIQSLNSCLTTKCSKKFGYNLGTPEEINTFKQEHFIDQMDDRYIPNASRYEEIITRENPINYQDDILIDEKIKNLEEHYRVDNNPYQYKIGNEIISRLKVLRCYSTLKAKGITDDNALLYSVTRGMYLDEETFNMLKTSVKGRGEYGWSI</sequence>
<name>A0A9D1DV67_9FIRM</name>
<feature type="coiled-coil region" evidence="1">
    <location>
        <begin position="23"/>
        <end position="57"/>
    </location>
</feature>
<evidence type="ECO:0000313" key="3">
    <source>
        <dbReference type="Proteomes" id="UP000824232"/>
    </source>
</evidence>
<reference evidence="2" key="1">
    <citation type="submission" date="2020-10" db="EMBL/GenBank/DDBJ databases">
        <authorList>
            <person name="Gilroy R."/>
        </authorList>
    </citation>
    <scope>NUCLEOTIDE SEQUENCE</scope>
    <source>
        <strain evidence="2">CHK184-20233</strain>
    </source>
</reference>
<keyword evidence="1" id="KW-0175">Coiled coil</keyword>
<feature type="coiled-coil region" evidence="1">
    <location>
        <begin position="97"/>
        <end position="138"/>
    </location>
</feature>
<evidence type="ECO:0000256" key="1">
    <source>
        <dbReference type="SAM" id="Coils"/>
    </source>
</evidence>
<dbReference type="Proteomes" id="UP000824232">
    <property type="component" value="Unassembled WGS sequence"/>
</dbReference>
<reference evidence="2" key="2">
    <citation type="journal article" date="2021" name="PeerJ">
        <title>Extensive microbial diversity within the chicken gut microbiome revealed by metagenomics and culture.</title>
        <authorList>
            <person name="Gilroy R."/>
            <person name="Ravi A."/>
            <person name="Getino M."/>
            <person name="Pursley I."/>
            <person name="Horton D.L."/>
            <person name="Alikhan N.F."/>
            <person name="Baker D."/>
            <person name="Gharbi K."/>
            <person name="Hall N."/>
            <person name="Watson M."/>
            <person name="Adriaenssens E.M."/>
            <person name="Foster-Nyarko E."/>
            <person name="Jarju S."/>
            <person name="Secka A."/>
            <person name="Antonio M."/>
            <person name="Oren A."/>
            <person name="Chaudhuri R.R."/>
            <person name="La Ragione R."/>
            <person name="Hildebrand F."/>
            <person name="Pallen M.J."/>
        </authorList>
    </citation>
    <scope>NUCLEOTIDE SEQUENCE</scope>
    <source>
        <strain evidence="2">CHK184-20233</strain>
    </source>
</reference>